<dbReference type="SUPFAM" id="SSF53335">
    <property type="entry name" value="S-adenosyl-L-methionine-dependent methyltransferases"/>
    <property type="match status" value="1"/>
</dbReference>
<evidence type="ECO:0000259" key="1">
    <source>
        <dbReference type="Pfam" id="PF05050"/>
    </source>
</evidence>
<dbReference type="Gene3D" id="3.40.50.150">
    <property type="entry name" value="Vaccinia Virus protein VP39"/>
    <property type="match status" value="1"/>
</dbReference>
<keyword evidence="2" id="KW-0489">Methyltransferase</keyword>
<dbReference type="Proteomes" id="UP001302652">
    <property type="component" value="Chromosome 1"/>
</dbReference>
<dbReference type="RefSeq" id="WP_317022582.1">
    <property type="nucleotide sequence ID" value="NZ_CP136513.1"/>
</dbReference>
<dbReference type="PANTHER" id="PTHR34203">
    <property type="entry name" value="METHYLTRANSFERASE, FKBM FAMILY PROTEIN"/>
    <property type="match status" value="1"/>
</dbReference>
<evidence type="ECO:0000313" key="3">
    <source>
        <dbReference type="Proteomes" id="UP001302652"/>
    </source>
</evidence>
<feature type="domain" description="Methyltransferase FkbM" evidence="1">
    <location>
        <begin position="95"/>
        <end position="234"/>
    </location>
</feature>
<dbReference type="InterPro" id="IPR029063">
    <property type="entry name" value="SAM-dependent_MTases_sf"/>
</dbReference>
<dbReference type="Pfam" id="PF05050">
    <property type="entry name" value="Methyltransf_21"/>
    <property type="match status" value="1"/>
</dbReference>
<keyword evidence="3" id="KW-1185">Reference proteome</keyword>
<evidence type="ECO:0000313" key="2">
    <source>
        <dbReference type="EMBL" id="WOD20697.1"/>
    </source>
</evidence>
<accession>A0ABZ0EU52</accession>
<protein>
    <submittedName>
        <fullName evidence="2">FkbM family methyltransferase</fullName>
    </submittedName>
</protein>
<gene>
    <name evidence="2" type="ORF">RW095_31535</name>
</gene>
<dbReference type="GO" id="GO:0008168">
    <property type="term" value="F:methyltransferase activity"/>
    <property type="evidence" value="ECO:0007669"/>
    <property type="project" value="UniProtKB-KW"/>
</dbReference>
<reference evidence="2 3" key="1">
    <citation type="submission" date="2023-10" db="EMBL/GenBank/DDBJ databases">
        <title>Surface-active antibiotics is a multifunctional adaptation for post-fire microbes.</title>
        <authorList>
            <person name="Liu M.D."/>
            <person name="Du Y."/>
            <person name="Koupaei S.K."/>
            <person name="Kim N.R."/>
            <person name="Zhang W."/>
            <person name="Traxler M.F."/>
        </authorList>
    </citation>
    <scope>NUCLEOTIDE SEQUENCE [LARGE SCALE GENOMIC DNA]</scope>
    <source>
        <strain evidence="2 3">F3</strain>
    </source>
</reference>
<dbReference type="PANTHER" id="PTHR34203:SF15">
    <property type="entry name" value="SLL1173 PROTEIN"/>
    <property type="match status" value="1"/>
</dbReference>
<dbReference type="InterPro" id="IPR006342">
    <property type="entry name" value="FkbM_mtfrase"/>
</dbReference>
<organism evidence="2 3">
    <name type="scientific">Paraburkholderia kirstenboschensis</name>
    <dbReference type="NCBI Taxonomy" id="1245436"/>
    <lineage>
        <taxon>Bacteria</taxon>
        <taxon>Pseudomonadati</taxon>
        <taxon>Pseudomonadota</taxon>
        <taxon>Betaproteobacteria</taxon>
        <taxon>Burkholderiales</taxon>
        <taxon>Burkholderiaceae</taxon>
        <taxon>Paraburkholderia</taxon>
    </lineage>
</organism>
<dbReference type="EMBL" id="CP136513">
    <property type="protein sequence ID" value="WOD20697.1"/>
    <property type="molecule type" value="Genomic_DNA"/>
</dbReference>
<sequence length="268" mass="30012">MHDLVKSTLKEILPPGLVRLLQPKDRSLDAWGTPRYGLHGLKLPGGQRFDFRPSVPDRAVCRQIFFRRDYATDHLLRAQEIVDFYQACSDPMIVDAGANIGASAVWFALTYPKAKILAIEPDVSNFELLKSNSIPFASVVPLNAAIASTSGTLYLDDPGGGAWAYRTAEQPTDHSYPVEAMTLEQVMAKSSGTPFILKIDIEGAEEDLFSRPSEDINRFPLVIIELHDWMIPRKSNSRNFLKWHVDMQRDFVYSGENVFSISNAIRGV</sequence>
<dbReference type="GO" id="GO:0032259">
    <property type="term" value="P:methylation"/>
    <property type="evidence" value="ECO:0007669"/>
    <property type="project" value="UniProtKB-KW"/>
</dbReference>
<name>A0ABZ0EU52_9BURK</name>
<keyword evidence="2" id="KW-0808">Transferase</keyword>
<proteinExistence type="predicted"/>
<dbReference type="NCBIfam" id="TIGR01444">
    <property type="entry name" value="fkbM_fam"/>
    <property type="match status" value="1"/>
</dbReference>
<dbReference type="InterPro" id="IPR052514">
    <property type="entry name" value="SAM-dependent_MTase"/>
</dbReference>